<evidence type="ECO:0000259" key="9">
    <source>
        <dbReference type="PROSITE" id="PS50109"/>
    </source>
</evidence>
<evidence type="ECO:0000256" key="2">
    <source>
        <dbReference type="ARBA" id="ARBA00004236"/>
    </source>
</evidence>
<dbReference type="SUPFAM" id="SSF55874">
    <property type="entry name" value="ATPase domain of HSP90 chaperone/DNA topoisomerase II/histidine kinase"/>
    <property type="match status" value="1"/>
</dbReference>
<name>A0A2S3Z6Q0_9MICO</name>
<feature type="transmembrane region" description="Helical" evidence="8">
    <location>
        <begin position="51"/>
        <end position="71"/>
    </location>
</feature>
<dbReference type="EMBL" id="PPXD01000033">
    <property type="protein sequence ID" value="POH60814.1"/>
    <property type="molecule type" value="Genomic_DNA"/>
</dbReference>
<keyword evidence="8" id="KW-0472">Membrane</keyword>
<dbReference type="PRINTS" id="PR00344">
    <property type="entry name" value="BCTRLSENSOR"/>
</dbReference>
<comment type="catalytic activity">
    <reaction evidence="1">
        <text>ATP + protein L-histidine = ADP + protein N-phospho-L-histidine.</text>
        <dbReference type="EC" id="2.7.13.3"/>
    </reaction>
</comment>
<protein>
    <recommendedName>
        <fullName evidence="3">histidine kinase</fullName>
        <ecNumber evidence="3">2.7.13.3</ecNumber>
    </recommendedName>
</protein>
<evidence type="ECO:0000256" key="3">
    <source>
        <dbReference type="ARBA" id="ARBA00012438"/>
    </source>
</evidence>
<gene>
    <name evidence="10" type="ORF">C3B61_19125</name>
</gene>
<dbReference type="SMART" id="SM00388">
    <property type="entry name" value="HisKA"/>
    <property type="match status" value="1"/>
</dbReference>
<dbReference type="PANTHER" id="PTHR43711">
    <property type="entry name" value="TWO-COMPONENT HISTIDINE KINASE"/>
    <property type="match status" value="1"/>
</dbReference>
<dbReference type="InterPro" id="IPR035965">
    <property type="entry name" value="PAS-like_dom_sf"/>
</dbReference>
<sequence>MVEQSLRLPHVGVRERVERSVFLSQLLLAAATLLLVAVTVAKDASMFVEPLYFLGVMVIFATTGLAAAVPWRRLPKIWIIVLPLLDIVGLTLAREAQPQLGVSFLLVFPVIWLSTHFGQAGAAGSVIFASVLLWAGLPLKLLTDPNNATGYATSQAPLLAVVTIMLAFVASVTYTTNRRALAQRVLLTQQAGLFEAALQRSRRQEQTLDEIFNTVDFGVVGYDSDGRVNFVNRAQRSMLTRFGVSDGIGLATIVYKEDGVTPFDGPDRPTQRAIRGETVDRVTVWLGSPDQPQAAVLVSARPIHDHTGRYDGGVIVTRDVTAEVRAVQARDDLVASVSHELRTPLTSILGYLELALDDETIDPDTRRMLEIASKNSDRLLEIVSGLLTAASESKEGLALTVAPCDLSAIITEAVESAEPLAAQRGIRFELAELAPITVTADAFRLRQVIDNIFSNAIKYNVESGKVSVEVLEVSCGIEVRVADTGRGMSEDEQGNLFDRFYRADSVRGSSVHGTGLGLSISRDIMREHGGDLRLESTKGKGTTAIATLPVNRG</sequence>
<keyword evidence="6 10" id="KW-0418">Kinase</keyword>
<dbReference type="InterPro" id="IPR005467">
    <property type="entry name" value="His_kinase_dom"/>
</dbReference>
<dbReference type="SMART" id="SM00387">
    <property type="entry name" value="HATPase_c"/>
    <property type="match status" value="1"/>
</dbReference>
<dbReference type="SUPFAM" id="SSF55785">
    <property type="entry name" value="PYP-like sensor domain (PAS domain)"/>
    <property type="match status" value="1"/>
</dbReference>
<dbReference type="Gene3D" id="3.30.450.20">
    <property type="entry name" value="PAS domain"/>
    <property type="match status" value="1"/>
</dbReference>
<feature type="transmembrane region" description="Helical" evidence="8">
    <location>
        <begin position="105"/>
        <end position="135"/>
    </location>
</feature>
<dbReference type="InterPro" id="IPR003594">
    <property type="entry name" value="HATPase_dom"/>
</dbReference>
<evidence type="ECO:0000256" key="8">
    <source>
        <dbReference type="SAM" id="Phobius"/>
    </source>
</evidence>
<feature type="transmembrane region" description="Helical" evidence="8">
    <location>
        <begin position="77"/>
        <end position="93"/>
    </location>
</feature>
<feature type="domain" description="Histidine kinase" evidence="9">
    <location>
        <begin position="336"/>
        <end position="552"/>
    </location>
</feature>
<organism evidence="10 11">
    <name type="scientific">Cryobacterium zongtaii</name>
    <dbReference type="NCBI Taxonomy" id="1259217"/>
    <lineage>
        <taxon>Bacteria</taxon>
        <taxon>Bacillati</taxon>
        <taxon>Actinomycetota</taxon>
        <taxon>Actinomycetes</taxon>
        <taxon>Micrococcales</taxon>
        <taxon>Microbacteriaceae</taxon>
        <taxon>Cryobacterium</taxon>
    </lineage>
</organism>
<evidence type="ECO:0000256" key="6">
    <source>
        <dbReference type="ARBA" id="ARBA00022777"/>
    </source>
</evidence>
<evidence type="ECO:0000313" key="10">
    <source>
        <dbReference type="EMBL" id="POH60814.1"/>
    </source>
</evidence>
<feature type="transmembrane region" description="Helical" evidence="8">
    <location>
        <begin position="20"/>
        <end position="39"/>
    </location>
</feature>
<dbReference type="Gene3D" id="1.10.287.130">
    <property type="match status" value="1"/>
</dbReference>
<dbReference type="InterPro" id="IPR036097">
    <property type="entry name" value="HisK_dim/P_sf"/>
</dbReference>
<keyword evidence="7" id="KW-0902">Two-component regulatory system</keyword>
<dbReference type="PROSITE" id="PS50109">
    <property type="entry name" value="HIS_KIN"/>
    <property type="match status" value="1"/>
</dbReference>
<dbReference type="InterPro" id="IPR013656">
    <property type="entry name" value="PAS_4"/>
</dbReference>
<keyword evidence="4" id="KW-0597">Phosphoprotein</keyword>
<dbReference type="CDD" id="cd00082">
    <property type="entry name" value="HisKA"/>
    <property type="match status" value="1"/>
</dbReference>
<dbReference type="RefSeq" id="WP_103462045.1">
    <property type="nucleotide sequence ID" value="NZ_PPXD01000033.1"/>
</dbReference>
<evidence type="ECO:0000256" key="7">
    <source>
        <dbReference type="ARBA" id="ARBA00023012"/>
    </source>
</evidence>
<dbReference type="Proteomes" id="UP000237340">
    <property type="component" value="Unassembled WGS sequence"/>
</dbReference>
<dbReference type="AlphaFoldDB" id="A0A2S3Z6Q0"/>
<dbReference type="Pfam" id="PF02518">
    <property type="entry name" value="HATPase_c"/>
    <property type="match status" value="1"/>
</dbReference>
<dbReference type="InterPro" id="IPR004358">
    <property type="entry name" value="Sig_transdc_His_kin-like_C"/>
</dbReference>
<dbReference type="PANTHER" id="PTHR43711:SF1">
    <property type="entry name" value="HISTIDINE KINASE 1"/>
    <property type="match status" value="1"/>
</dbReference>
<dbReference type="Pfam" id="PF00512">
    <property type="entry name" value="HisKA"/>
    <property type="match status" value="1"/>
</dbReference>
<dbReference type="Gene3D" id="3.30.565.10">
    <property type="entry name" value="Histidine kinase-like ATPase, C-terminal domain"/>
    <property type="match status" value="1"/>
</dbReference>
<evidence type="ECO:0000313" key="11">
    <source>
        <dbReference type="Proteomes" id="UP000237340"/>
    </source>
</evidence>
<keyword evidence="8" id="KW-1133">Transmembrane helix</keyword>
<evidence type="ECO:0000256" key="1">
    <source>
        <dbReference type="ARBA" id="ARBA00000085"/>
    </source>
</evidence>
<dbReference type="EC" id="2.7.13.3" evidence="3"/>
<keyword evidence="5" id="KW-0808">Transferase</keyword>
<dbReference type="InterPro" id="IPR050736">
    <property type="entry name" value="Sensor_HK_Regulatory"/>
</dbReference>
<dbReference type="CDD" id="cd00075">
    <property type="entry name" value="HATPase"/>
    <property type="match status" value="1"/>
</dbReference>
<dbReference type="InterPro" id="IPR003661">
    <property type="entry name" value="HisK_dim/P_dom"/>
</dbReference>
<dbReference type="Pfam" id="PF08448">
    <property type="entry name" value="PAS_4"/>
    <property type="match status" value="1"/>
</dbReference>
<feature type="transmembrane region" description="Helical" evidence="8">
    <location>
        <begin position="155"/>
        <end position="174"/>
    </location>
</feature>
<proteinExistence type="predicted"/>
<keyword evidence="11" id="KW-1185">Reference proteome</keyword>
<dbReference type="FunFam" id="3.30.565.10:FF:000006">
    <property type="entry name" value="Sensor histidine kinase WalK"/>
    <property type="match status" value="1"/>
</dbReference>
<comment type="caution">
    <text evidence="10">The sequence shown here is derived from an EMBL/GenBank/DDBJ whole genome shotgun (WGS) entry which is preliminary data.</text>
</comment>
<keyword evidence="8" id="KW-0812">Transmembrane</keyword>
<dbReference type="GO" id="GO:0000155">
    <property type="term" value="F:phosphorelay sensor kinase activity"/>
    <property type="evidence" value="ECO:0007669"/>
    <property type="project" value="InterPro"/>
</dbReference>
<dbReference type="InterPro" id="IPR036890">
    <property type="entry name" value="HATPase_C_sf"/>
</dbReference>
<reference evidence="10 11" key="1">
    <citation type="submission" date="2018-01" db="EMBL/GenBank/DDBJ databases">
        <title>Cryobacterium sp. nov., from glaciers in China.</title>
        <authorList>
            <person name="Liu Q."/>
            <person name="Xin Y.-H."/>
        </authorList>
    </citation>
    <scope>NUCLEOTIDE SEQUENCE [LARGE SCALE GENOMIC DNA]</scope>
    <source>
        <strain evidence="10 11">TMN-42</strain>
    </source>
</reference>
<accession>A0A2S3Z6Q0</accession>
<dbReference type="GO" id="GO:0005886">
    <property type="term" value="C:plasma membrane"/>
    <property type="evidence" value="ECO:0007669"/>
    <property type="project" value="UniProtKB-SubCell"/>
</dbReference>
<comment type="subcellular location">
    <subcellularLocation>
        <location evidence="2">Cell membrane</location>
    </subcellularLocation>
</comment>
<evidence type="ECO:0000256" key="5">
    <source>
        <dbReference type="ARBA" id="ARBA00022679"/>
    </source>
</evidence>
<dbReference type="SUPFAM" id="SSF47384">
    <property type="entry name" value="Homodimeric domain of signal transducing histidine kinase"/>
    <property type="match status" value="1"/>
</dbReference>
<evidence type="ECO:0000256" key="4">
    <source>
        <dbReference type="ARBA" id="ARBA00022553"/>
    </source>
</evidence>